<sequence length="159" mass="17567">MKDNLVLPFRLSGQRLAVVLDQVVRVLPALRSTPLPGAPESICGLANVRGRLLPVVDLARRFGWSAPALDLWQPFIWLRSSKRELLLPVEHVEVVRAFASDDFTAAPDPRVPSILLRGVVRSAEGLLLIQDVEQLLSDSDEAQLVELLASREDSHDVAH</sequence>
<dbReference type="InterPro" id="IPR036061">
    <property type="entry name" value="CheW-like_dom_sf"/>
</dbReference>
<name>A0ABV3YYN9_9PSED</name>
<dbReference type="PROSITE" id="PS50851">
    <property type="entry name" value="CHEW"/>
    <property type="match status" value="1"/>
</dbReference>
<dbReference type="EMBL" id="JBFTEG010000026">
    <property type="protein sequence ID" value="MEX6504448.1"/>
    <property type="molecule type" value="Genomic_DNA"/>
</dbReference>
<evidence type="ECO:0000313" key="3">
    <source>
        <dbReference type="Proteomes" id="UP001560296"/>
    </source>
</evidence>
<dbReference type="PANTHER" id="PTHR22617">
    <property type="entry name" value="CHEMOTAXIS SENSOR HISTIDINE KINASE-RELATED"/>
    <property type="match status" value="1"/>
</dbReference>
<dbReference type="SMART" id="SM00260">
    <property type="entry name" value="CheW"/>
    <property type="match status" value="1"/>
</dbReference>
<accession>A0ABV3YYN9</accession>
<dbReference type="InterPro" id="IPR002545">
    <property type="entry name" value="CheW-lke_dom"/>
</dbReference>
<keyword evidence="3" id="KW-1185">Reference proteome</keyword>
<dbReference type="Gene3D" id="2.40.50.180">
    <property type="entry name" value="CheA-289, Domain 4"/>
    <property type="match status" value="1"/>
</dbReference>
<dbReference type="RefSeq" id="WP_369289383.1">
    <property type="nucleotide sequence ID" value="NZ_JBFTEG010000026.1"/>
</dbReference>
<comment type="caution">
    <text evidence="2">The sequence shown here is derived from an EMBL/GenBank/DDBJ whole genome shotgun (WGS) entry which is preliminary data.</text>
</comment>
<organism evidence="2 3">
    <name type="scientific">Pseudomonas zhanjiangensis</name>
    <dbReference type="NCBI Taxonomy" id="3239015"/>
    <lineage>
        <taxon>Bacteria</taxon>
        <taxon>Pseudomonadati</taxon>
        <taxon>Pseudomonadota</taxon>
        <taxon>Gammaproteobacteria</taxon>
        <taxon>Pseudomonadales</taxon>
        <taxon>Pseudomonadaceae</taxon>
        <taxon>Pseudomonas</taxon>
    </lineage>
</organism>
<evidence type="ECO:0000259" key="1">
    <source>
        <dbReference type="PROSITE" id="PS50851"/>
    </source>
</evidence>
<dbReference type="PANTHER" id="PTHR22617:SF43">
    <property type="entry name" value="PROTEIN PILI"/>
    <property type="match status" value="1"/>
</dbReference>
<feature type="domain" description="CheW-like" evidence="1">
    <location>
        <begin position="3"/>
        <end position="141"/>
    </location>
</feature>
<dbReference type="Gene3D" id="2.30.30.40">
    <property type="entry name" value="SH3 Domains"/>
    <property type="match status" value="1"/>
</dbReference>
<gene>
    <name evidence="2" type="ORF">AB5S05_20540</name>
</gene>
<dbReference type="Pfam" id="PF01584">
    <property type="entry name" value="CheW"/>
    <property type="match status" value="1"/>
</dbReference>
<dbReference type="SUPFAM" id="SSF50341">
    <property type="entry name" value="CheW-like"/>
    <property type="match status" value="1"/>
</dbReference>
<reference evidence="2 3" key="1">
    <citation type="submission" date="2024-07" db="EMBL/GenBank/DDBJ databases">
        <authorList>
            <person name="Li M."/>
        </authorList>
    </citation>
    <scope>NUCLEOTIDE SEQUENCE [LARGE SCALE GENOMIC DNA]</scope>
    <source>
        <strain evidence="2 3">25A3E</strain>
    </source>
</reference>
<proteinExistence type="predicted"/>
<dbReference type="InterPro" id="IPR039315">
    <property type="entry name" value="CheW"/>
</dbReference>
<protein>
    <submittedName>
        <fullName evidence="2">Chemotaxis protein CheW</fullName>
    </submittedName>
</protein>
<dbReference type="Proteomes" id="UP001560296">
    <property type="component" value="Unassembled WGS sequence"/>
</dbReference>
<evidence type="ECO:0000313" key="2">
    <source>
        <dbReference type="EMBL" id="MEX6504448.1"/>
    </source>
</evidence>